<evidence type="ECO:0000313" key="6">
    <source>
        <dbReference type="EMBL" id="AWV99918.1"/>
    </source>
</evidence>
<name>A0A2Z4GG01_9BACT</name>
<proteinExistence type="predicted"/>
<dbReference type="PANTHER" id="PTHR43280">
    <property type="entry name" value="ARAC-FAMILY TRANSCRIPTIONAL REGULATOR"/>
    <property type="match status" value="1"/>
</dbReference>
<evidence type="ECO:0000256" key="2">
    <source>
        <dbReference type="ARBA" id="ARBA00023125"/>
    </source>
</evidence>
<dbReference type="GO" id="GO:0043565">
    <property type="term" value="F:sequence-specific DNA binding"/>
    <property type="evidence" value="ECO:0007669"/>
    <property type="project" value="InterPro"/>
</dbReference>
<feature type="transmembrane region" description="Helical" evidence="4">
    <location>
        <begin position="6"/>
        <end position="22"/>
    </location>
</feature>
<organism evidence="6 7">
    <name type="scientific">Arcticibacterium luteifluviistationis</name>
    <dbReference type="NCBI Taxonomy" id="1784714"/>
    <lineage>
        <taxon>Bacteria</taxon>
        <taxon>Pseudomonadati</taxon>
        <taxon>Bacteroidota</taxon>
        <taxon>Cytophagia</taxon>
        <taxon>Cytophagales</taxon>
        <taxon>Leadbetterellaceae</taxon>
        <taxon>Arcticibacterium</taxon>
    </lineage>
</organism>
<feature type="transmembrane region" description="Helical" evidence="4">
    <location>
        <begin position="172"/>
        <end position="192"/>
    </location>
</feature>
<protein>
    <recommendedName>
        <fullName evidence="5">HTH araC/xylS-type domain-containing protein</fullName>
    </recommendedName>
</protein>
<accession>A0A2Z4GG01</accession>
<feature type="transmembrane region" description="Helical" evidence="4">
    <location>
        <begin position="131"/>
        <end position="151"/>
    </location>
</feature>
<keyword evidence="4" id="KW-0472">Membrane</keyword>
<dbReference type="GO" id="GO:0003700">
    <property type="term" value="F:DNA-binding transcription factor activity"/>
    <property type="evidence" value="ECO:0007669"/>
    <property type="project" value="InterPro"/>
</dbReference>
<dbReference type="InterPro" id="IPR018060">
    <property type="entry name" value="HTH_AraC"/>
</dbReference>
<keyword evidence="4" id="KW-1133">Transmembrane helix</keyword>
<dbReference type="AlphaFoldDB" id="A0A2Z4GG01"/>
<keyword evidence="1" id="KW-0805">Transcription regulation</keyword>
<dbReference type="Pfam" id="PF12833">
    <property type="entry name" value="HTH_18"/>
    <property type="match status" value="1"/>
</dbReference>
<dbReference type="SMART" id="SM00342">
    <property type="entry name" value="HTH_ARAC"/>
    <property type="match status" value="1"/>
</dbReference>
<keyword evidence="3" id="KW-0804">Transcription</keyword>
<dbReference type="PROSITE" id="PS01124">
    <property type="entry name" value="HTH_ARAC_FAMILY_2"/>
    <property type="match status" value="1"/>
</dbReference>
<sequence length="369" mass="42543">MKTLIVLSIVQSAFLILLLLSKKEKSRSGSILSFWLLVMILSQVYYLLVYHFPEALPQKLILVLACTPLLAGPAFLFYVAELTKSKLPAWLLHLIPYGALLVYILFNADNFKIDNGFLIPANGSPSLVSSYYGYLFVLIPFLYIFWSYSFFKAFEKRLKENYSNTEKINLDWLKKWILAAVIFMIISFPTIYLATRFNLFPREYSFQFIAVFNTVYIFVVGYFGFKQTTIFSDVVSPSESSPKYQKSGLNDELADVYRKRLMSFIEKEKPFLNPNIKAKELAESLGISVNNLSQLLNQYEGKSFYQFINDLRIEEVVKLMKDKEFSNLSNEGLAYQSGFNSRSTFTKAFNQKMGISPSEYRKKLDKPIG</sequence>
<evidence type="ECO:0000256" key="1">
    <source>
        <dbReference type="ARBA" id="ARBA00023015"/>
    </source>
</evidence>
<evidence type="ECO:0000313" key="7">
    <source>
        <dbReference type="Proteomes" id="UP000249873"/>
    </source>
</evidence>
<dbReference type="KEGG" id="als:DJ013_17770"/>
<reference evidence="6 7" key="1">
    <citation type="submission" date="2018-05" db="EMBL/GenBank/DDBJ databases">
        <title>Complete genome sequence of Arcticibacterium luteifluviistationis SM1504T, a cytophagaceae bacterium isolated from Arctic surface seawater.</title>
        <authorList>
            <person name="Li Y."/>
            <person name="Qin Q.-L."/>
        </authorList>
    </citation>
    <scope>NUCLEOTIDE SEQUENCE [LARGE SCALE GENOMIC DNA]</scope>
    <source>
        <strain evidence="6 7">SM1504</strain>
    </source>
</reference>
<evidence type="ECO:0000256" key="3">
    <source>
        <dbReference type="ARBA" id="ARBA00023163"/>
    </source>
</evidence>
<dbReference type="EMBL" id="CP029480">
    <property type="protein sequence ID" value="AWV99918.1"/>
    <property type="molecule type" value="Genomic_DNA"/>
</dbReference>
<gene>
    <name evidence="6" type="ORF">DJ013_17770</name>
</gene>
<feature type="transmembrane region" description="Helical" evidence="4">
    <location>
        <begin position="29"/>
        <end position="48"/>
    </location>
</feature>
<keyword evidence="4" id="KW-0812">Transmembrane</keyword>
<dbReference type="PANTHER" id="PTHR43280:SF29">
    <property type="entry name" value="ARAC-FAMILY TRANSCRIPTIONAL REGULATOR"/>
    <property type="match status" value="1"/>
</dbReference>
<evidence type="ECO:0000256" key="4">
    <source>
        <dbReference type="SAM" id="Phobius"/>
    </source>
</evidence>
<dbReference type="SUPFAM" id="SSF46689">
    <property type="entry name" value="Homeodomain-like"/>
    <property type="match status" value="1"/>
</dbReference>
<feature type="transmembrane region" description="Helical" evidence="4">
    <location>
        <begin position="87"/>
        <end position="106"/>
    </location>
</feature>
<keyword evidence="2" id="KW-0238">DNA-binding</keyword>
<dbReference type="OrthoDB" id="5492415at2"/>
<keyword evidence="7" id="KW-1185">Reference proteome</keyword>
<dbReference type="Proteomes" id="UP000249873">
    <property type="component" value="Chromosome"/>
</dbReference>
<feature type="transmembrane region" description="Helical" evidence="4">
    <location>
        <begin position="60"/>
        <end position="80"/>
    </location>
</feature>
<dbReference type="RefSeq" id="WP_111373286.1">
    <property type="nucleotide sequence ID" value="NZ_CP029480.1"/>
</dbReference>
<evidence type="ECO:0000259" key="5">
    <source>
        <dbReference type="PROSITE" id="PS01124"/>
    </source>
</evidence>
<dbReference type="Gene3D" id="1.10.10.60">
    <property type="entry name" value="Homeodomain-like"/>
    <property type="match status" value="2"/>
</dbReference>
<feature type="domain" description="HTH araC/xylS-type" evidence="5">
    <location>
        <begin position="259"/>
        <end position="363"/>
    </location>
</feature>
<dbReference type="InterPro" id="IPR009057">
    <property type="entry name" value="Homeodomain-like_sf"/>
</dbReference>
<feature type="transmembrane region" description="Helical" evidence="4">
    <location>
        <begin position="204"/>
        <end position="225"/>
    </location>
</feature>